<dbReference type="GO" id="GO:0022857">
    <property type="term" value="F:transmembrane transporter activity"/>
    <property type="evidence" value="ECO:0007669"/>
    <property type="project" value="InterPro"/>
</dbReference>
<reference evidence="10 11" key="2">
    <citation type="submission" date="2025-05" db="UniProtKB">
        <authorList>
            <consortium name="RefSeq"/>
        </authorList>
    </citation>
    <scope>NUCLEOTIDE SEQUENCE [LARGE SCALE GENOMIC DNA]</scope>
</reference>
<reference evidence="9" key="1">
    <citation type="journal article" date="2014" name="BMC Genomics">
        <title>Characterizing the developmental transcriptome of the oriental fruit fly, Bactrocera dorsalis (Diptera: Tephritidae) through comparative genomic analysis with Drosophila melanogaster utilizing modENCODE datasets.</title>
        <authorList>
            <person name="Geib S.M."/>
            <person name="Calla B."/>
            <person name="Hall B."/>
            <person name="Hou S."/>
            <person name="Manoukis N.C."/>
        </authorList>
    </citation>
    <scope>NUCLEOTIDE SEQUENCE</scope>
    <source>
        <strain evidence="9">Punador</strain>
    </source>
</reference>
<dbReference type="Gene3D" id="1.20.1250.20">
    <property type="entry name" value="MFS general substrate transporter like domains"/>
    <property type="match status" value="1"/>
</dbReference>
<dbReference type="GO" id="GO:0031526">
    <property type="term" value="C:brush border membrane"/>
    <property type="evidence" value="ECO:0007669"/>
    <property type="project" value="TreeGrafter"/>
</dbReference>
<feature type="transmembrane region" description="Helical" evidence="7">
    <location>
        <begin position="51"/>
        <end position="72"/>
    </location>
</feature>
<keyword evidence="3 7" id="KW-0812">Transmembrane</keyword>
<feature type="region of interest" description="Disordered" evidence="6">
    <location>
        <begin position="1"/>
        <end position="44"/>
    </location>
</feature>
<dbReference type="SUPFAM" id="SSF103473">
    <property type="entry name" value="MFS general substrate transporter"/>
    <property type="match status" value="1"/>
</dbReference>
<dbReference type="OrthoDB" id="196650at2759"/>
<keyword evidence="5 7" id="KW-0472">Membrane</keyword>
<protein>
    <submittedName>
        <fullName evidence="9 11">Major facilitator superfamily domain-containing protein 10</fullName>
    </submittedName>
</protein>
<comment type="subcellular location">
    <subcellularLocation>
        <location evidence="1">Membrane</location>
        <topology evidence="1">Multi-pass membrane protein</topology>
    </subcellularLocation>
</comment>
<dbReference type="AlphaFoldDB" id="A0A034WS73"/>
<keyword evidence="2" id="KW-0813">Transport</keyword>
<keyword evidence="10" id="KW-1185">Reference proteome</keyword>
<dbReference type="InterPro" id="IPR011701">
    <property type="entry name" value="MFS"/>
</dbReference>
<sequence length="479" mass="52338">MSATSTLKSRNGNKVLNNNDAEVPTTKNQKKLTNSFQNTDDSAGNNSRSMVTLIFISLLFDLLAFTMILPLMPSLLEHYRQNDSSGLYNLLTQRIHWFQQLVGAPERYTSVLYGGFLGSMFSFLQFVASPIVGGLSDYYGRKPLMLLCASGIAFSYLLWAFSSNFALFVLARFVGGISKGNISLCMSIITDVSSVKTRAFGMALVGVAFSVGFIAGPTIGALFARSLNKSVGSWYLAPSLCAFAFALCDLGIIAFGLKETLPKEKRVKEISSAMSYAIQLLDVRSIFKFSAIKKVSKAEILALRKIGLIYFLYLFLYSGLEFTVTFLMYHKFGYNSMEQAKMFLMTGVVMAILQGGVVRRLPPHATKPCAVFSLYLIVPAFILVGFAKDGRLLYAGMFLFAVSTAFAVTCLTTLVSRYGNDDQKGSVLGIFRSLGALARAVGPVVGCISFWSFGSRLTYITGGLLLLGPAYILQKSKLS</sequence>
<organism evidence="9">
    <name type="scientific">Bactrocera dorsalis</name>
    <name type="common">Oriental fruit fly</name>
    <name type="synonym">Dacus dorsalis</name>
    <dbReference type="NCBI Taxonomy" id="27457"/>
    <lineage>
        <taxon>Eukaryota</taxon>
        <taxon>Metazoa</taxon>
        <taxon>Ecdysozoa</taxon>
        <taxon>Arthropoda</taxon>
        <taxon>Hexapoda</taxon>
        <taxon>Insecta</taxon>
        <taxon>Pterygota</taxon>
        <taxon>Neoptera</taxon>
        <taxon>Endopterygota</taxon>
        <taxon>Diptera</taxon>
        <taxon>Brachycera</taxon>
        <taxon>Muscomorpha</taxon>
        <taxon>Tephritoidea</taxon>
        <taxon>Tephritidae</taxon>
        <taxon>Bactrocera</taxon>
        <taxon>Bactrocera</taxon>
    </lineage>
</organism>
<feature type="transmembrane region" description="Helical" evidence="7">
    <location>
        <begin position="111"/>
        <end position="132"/>
    </location>
</feature>
<dbReference type="Proteomes" id="UP001652620">
    <property type="component" value="Chromosome 2"/>
</dbReference>
<feature type="transmembrane region" description="Helical" evidence="7">
    <location>
        <begin position="307"/>
        <end position="328"/>
    </location>
</feature>
<dbReference type="CDD" id="cd17389">
    <property type="entry name" value="MFS_MFSD10"/>
    <property type="match status" value="1"/>
</dbReference>
<evidence type="ECO:0000256" key="3">
    <source>
        <dbReference type="ARBA" id="ARBA00022692"/>
    </source>
</evidence>
<evidence type="ECO:0000256" key="2">
    <source>
        <dbReference type="ARBA" id="ARBA00022448"/>
    </source>
</evidence>
<feature type="transmembrane region" description="Helical" evidence="7">
    <location>
        <begin position="393"/>
        <end position="415"/>
    </location>
</feature>
<dbReference type="InterPro" id="IPR005829">
    <property type="entry name" value="Sugar_transporter_CS"/>
</dbReference>
<evidence type="ECO:0000256" key="7">
    <source>
        <dbReference type="SAM" id="Phobius"/>
    </source>
</evidence>
<feature type="domain" description="Major facilitator superfamily (MFS) profile" evidence="8">
    <location>
        <begin position="50"/>
        <end position="479"/>
    </location>
</feature>
<evidence type="ECO:0000259" key="8">
    <source>
        <dbReference type="PROSITE" id="PS50850"/>
    </source>
</evidence>
<keyword evidence="4 7" id="KW-1133">Transmembrane helix</keyword>
<dbReference type="RefSeq" id="XP_049305115.1">
    <property type="nucleotide sequence ID" value="XM_049449158.1"/>
</dbReference>
<dbReference type="PANTHER" id="PTHR23504">
    <property type="entry name" value="MAJOR FACILITATOR SUPERFAMILY DOMAIN-CONTAINING PROTEIN 10"/>
    <property type="match status" value="1"/>
</dbReference>
<dbReference type="Pfam" id="PF07690">
    <property type="entry name" value="MFS_1"/>
    <property type="match status" value="1"/>
</dbReference>
<evidence type="ECO:0000256" key="6">
    <source>
        <dbReference type="SAM" id="MobiDB-lite"/>
    </source>
</evidence>
<dbReference type="PROSITE" id="PS00216">
    <property type="entry name" value="SUGAR_TRANSPORT_1"/>
    <property type="match status" value="1"/>
</dbReference>
<feature type="transmembrane region" description="Helical" evidence="7">
    <location>
        <begin position="340"/>
        <end position="358"/>
    </location>
</feature>
<evidence type="ECO:0000256" key="1">
    <source>
        <dbReference type="ARBA" id="ARBA00004141"/>
    </source>
</evidence>
<feature type="transmembrane region" description="Helical" evidence="7">
    <location>
        <begin position="201"/>
        <end position="223"/>
    </location>
</feature>
<evidence type="ECO:0000313" key="9">
    <source>
        <dbReference type="EMBL" id="JAC56608.1"/>
    </source>
</evidence>
<dbReference type="InterPro" id="IPR020846">
    <property type="entry name" value="MFS_dom"/>
</dbReference>
<gene>
    <name evidence="9" type="primary">MFS10</name>
    <name evidence="11" type="synonym">LOC105230920</name>
</gene>
<evidence type="ECO:0000313" key="10">
    <source>
        <dbReference type="Proteomes" id="UP001652620"/>
    </source>
</evidence>
<proteinExistence type="predicted"/>
<feature type="transmembrane region" description="Helical" evidence="7">
    <location>
        <begin position="427"/>
        <end position="451"/>
    </location>
</feature>
<feature type="transmembrane region" description="Helical" evidence="7">
    <location>
        <begin position="457"/>
        <end position="473"/>
    </location>
</feature>
<name>A0A034WS73_BACDO</name>
<evidence type="ECO:0000256" key="4">
    <source>
        <dbReference type="ARBA" id="ARBA00022989"/>
    </source>
</evidence>
<feature type="transmembrane region" description="Helical" evidence="7">
    <location>
        <begin position="235"/>
        <end position="257"/>
    </location>
</feature>
<dbReference type="OMA" id="EWYVNIS"/>
<evidence type="ECO:0000256" key="5">
    <source>
        <dbReference type="ARBA" id="ARBA00023136"/>
    </source>
</evidence>
<accession>A0A034WS73</accession>
<dbReference type="FunFam" id="1.20.1250.20:FF:000223">
    <property type="entry name" value="Major facilitator superfamily domain-containing protein"/>
    <property type="match status" value="1"/>
</dbReference>
<dbReference type="InterPro" id="IPR036259">
    <property type="entry name" value="MFS_trans_sf"/>
</dbReference>
<dbReference type="EMBL" id="GAKP01002344">
    <property type="protein sequence ID" value="JAC56608.1"/>
    <property type="molecule type" value="Transcribed_RNA"/>
</dbReference>
<dbReference type="PROSITE" id="PS50850">
    <property type="entry name" value="MFS"/>
    <property type="match status" value="1"/>
</dbReference>
<dbReference type="PANTHER" id="PTHR23504:SF31">
    <property type="entry name" value="MAJOR FACILITATOR SUPERFAMILY DOMAIN-CONTAINING PROTEIN 10"/>
    <property type="match status" value="1"/>
</dbReference>
<feature type="transmembrane region" description="Helical" evidence="7">
    <location>
        <begin position="370"/>
        <end position="387"/>
    </location>
</feature>
<evidence type="ECO:0000313" key="11">
    <source>
        <dbReference type="RefSeq" id="XP_049305115.1"/>
    </source>
</evidence>